<evidence type="ECO:0000259" key="4">
    <source>
        <dbReference type="Pfam" id="PF03364"/>
    </source>
</evidence>
<dbReference type="GeneID" id="6072627"/>
<dbReference type="InterPro" id="IPR005031">
    <property type="entry name" value="COQ10_START"/>
</dbReference>
<dbReference type="InParanoid" id="B0CY74"/>
<feature type="domain" description="Coenzyme Q-binding protein COQ10 START" evidence="4">
    <location>
        <begin position="36"/>
        <end position="187"/>
    </location>
</feature>
<organism evidence="6">
    <name type="scientific">Laccaria bicolor (strain S238N-H82 / ATCC MYA-4686)</name>
    <name type="common">Bicoloured deceiver</name>
    <name type="synonym">Laccaria laccata var. bicolor</name>
    <dbReference type="NCBI Taxonomy" id="486041"/>
    <lineage>
        <taxon>Eukaryota</taxon>
        <taxon>Fungi</taxon>
        <taxon>Dikarya</taxon>
        <taxon>Basidiomycota</taxon>
        <taxon>Agaricomycotina</taxon>
        <taxon>Agaricomycetes</taxon>
        <taxon>Agaricomycetidae</taxon>
        <taxon>Agaricales</taxon>
        <taxon>Agaricineae</taxon>
        <taxon>Hydnangiaceae</taxon>
        <taxon>Laccaria</taxon>
    </lineage>
</organism>
<dbReference type="OrthoDB" id="292693at2759"/>
<evidence type="ECO:0000256" key="2">
    <source>
        <dbReference type="ARBA" id="ARBA00011814"/>
    </source>
</evidence>
<dbReference type="EMBL" id="DS547094">
    <property type="protein sequence ID" value="EDR12842.1"/>
    <property type="molecule type" value="Genomic_DNA"/>
</dbReference>
<dbReference type="Gene3D" id="3.30.530.20">
    <property type="match status" value="1"/>
</dbReference>
<gene>
    <name evidence="5" type="ORF">LACBIDRAFT_188835</name>
</gene>
<dbReference type="KEGG" id="lbc:LACBIDRAFT_188835"/>
<dbReference type="GO" id="GO:0005739">
    <property type="term" value="C:mitochondrion"/>
    <property type="evidence" value="ECO:0007669"/>
    <property type="project" value="TreeGrafter"/>
</dbReference>
<dbReference type="STRING" id="486041.B0CY74"/>
<dbReference type="InterPro" id="IPR044996">
    <property type="entry name" value="COQ10-like"/>
</dbReference>
<reference evidence="5 6" key="1">
    <citation type="journal article" date="2008" name="Nature">
        <title>The genome of Laccaria bicolor provides insights into mycorrhizal symbiosis.</title>
        <authorList>
            <person name="Martin F."/>
            <person name="Aerts A."/>
            <person name="Ahren D."/>
            <person name="Brun A."/>
            <person name="Danchin E.G.J."/>
            <person name="Duchaussoy F."/>
            <person name="Gibon J."/>
            <person name="Kohler A."/>
            <person name="Lindquist E."/>
            <person name="Pereda V."/>
            <person name="Salamov A."/>
            <person name="Shapiro H.J."/>
            <person name="Wuyts J."/>
            <person name="Blaudez D."/>
            <person name="Buee M."/>
            <person name="Brokstein P."/>
            <person name="Canbaeck B."/>
            <person name="Cohen D."/>
            <person name="Courty P.E."/>
            <person name="Coutinho P.M."/>
            <person name="Delaruelle C."/>
            <person name="Detter J.C."/>
            <person name="Deveau A."/>
            <person name="DiFazio S."/>
            <person name="Duplessis S."/>
            <person name="Fraissinet-Tachet L."/>
            <person name="Lucic E."/>
            <person name="Frey-Klett P."/>
            <person name="Fourrey C."/>
            <person name="Feussner I."/>
            <person name="Gay G."/>
            <person name="Grimwood J."/>
            <person name="Hoegger P.J."/>
            <person name="Jain P."/>
            <person name="Kilaru S."/>
            <person name="Labbe J."/>
            <person name="Lin Y.C."/>
            <person name="Legue V."/>
            <person name="Le Tacon F."/>
            <person name="Marmeisse R."/>
            <person name="Melayah D."/>
            <person name="Montanini B."/>
            <person name="Muratet M."/>
            <person name="Nehls U."/>
            <person name="Niculita-Hirzel H."/>
            <person name="Oudot-Le Secq M.P."/>
            <person name="Peter M."/>
            <person name="Quesneville H."/>
            <person name="Rajashekar B."/>
            <person name="Reich M."/>
            <person name="Rouhier N."/>
            <person name="Schmutz J."/>
            <person name="Yin T."/>
            <person name="Chalot M."/>
            <person name="Henrissat B."/>
            <person name="Kuees U."/>
            <person name="Lucas S."/>
            <person name="Van de Peer Y."/>
            <person name="Podila G.K."/>
            <person name="Polle A."/>
            <person name="Pukkila P.J."/>
            <person name="Richardson P.M."/>
            <person name="Rouze P."/>
            <person name="Sanders I.R."/>
            <person name="Stajich J.E."/>
            <person name="Tunlid A."/>
            <person name="Tuskan G."/>
            <person name="Grigoriev I.V."/>
        </authorList>
    </citation>
    <scope>NUCLEOTIDE SEQUENCE [LARGE SCALE GENOMIC DNA]</scope>
    <source>
        <strain evidence="6">S238N-H82 / ATCC MYA-4686</strain>
    </source>
</reference>
<dbReference type="HOGENOM" id="CLU_079653_1_1_1"/>
<sequence length="201" mass="22738">MSLGLRRTLFTLPNFSAFSPSTRLEPERYHERKILPYNRKQLYNVVADVGSYPQFVPFCTSSRILTPGFDKYHKEKTVIDAELTVGFLSFQESYVSTVTCSPYESVEVCAVSFSSALFRTLSTSWRFYPASSESLPSPSLKNELIDYDRDKTLVTLDLVYAFSNPLHASVTSSFFSQVSTLMVQAFEKRCSEVYRSGSGDV</sequence>
<keyword evidence="6" id="KW-1185">Reference proteome</keyword>
<evidence type="ECO:0000256" key="1">
    <source>
        <dbReference type="ARBA" id="ARBA00006885"/>
    </source>
</evidence>
<comment type="function">
    <text evidence="3">Required for the function of coenzyme Q in the respiratory chain. May serve as a chaperone or may be involved in the transport of Q6 from its site of synthesis to the catalytic sites of the respiratory complexes.</text>
</comment>
<comment type="subunit">
    <text evidence="2">Interacts with coenzyme Q.</text>
</comment>
<dbReference type="GO" id="GO:0048039">
    <property type="term" value="F:ubiquinone binding"/>
    <property type="evidence" value="ECO:0007669"/>
    <property type="project" value="InterPro"/>
</dbReference>
<dbReference type="Proteomes" id="UP000001194">
    <property type="component" value="Unassembled WGS sequence"/>
</dbReference>
<comment type="similarity">
    <text evidence="1">Belongs to the COQ10 family.</text>
</comment>
<dbReference type="CDD" id="cd07813">
    <property type="entry name" value="COQ10p_like"/>
    <property type="match status" value="1"/>
</dbReference>
<dbReference type="GO" id="GO:0045333">
    <property type="term" value="P:cellular respiration"/>
    <property type="evidence" value="ECO:0007669"/>
    <property type="project" value="InterPro"/>
</dbReference>
<dbReference type="AlphaFoldDB" id="B0CY74"/>
<evidence type="ECO:0000313" key="5">
    <source>
        <dbReference type="EMBL" id="EDR12842.1"/>
    </source>
</evidence>
<dbReference type="SUPFAM" id="SSF55961">
    <property type="entry name" value="Bet v1-like"/>
    <property type="match status" value="1"/>
</dbReference>
<dbReference type="Pfam" id="PF03364">
    <property type="entry name" value="Polyketide_cyc"/>
    <property type="match status" value="1"/>
</dbReference>
<evidence type="ECO:0000256" key="3">
    <source>
        <dbReference type="ARBA" id="ARBA00024947"/>
    </source>
</evidence>
<name>B0CY74_LACBS</name>
<dbReference type="RefSeq" id="XP_001877106.1">
    <property type="nucleotide sequence ID" value="XM_001877071.1"/>
</dbReference>
<dbReference type="InterPro" id="IPR023393">
    <property type="entry name" value="START-like_dom_sf"/>
</dbReference>
<proteinExistence type="inferred from homology"/>
<dbReference type="PANTHER" id="PTHR12901:SF10">
    <property type="entry name" value="COENZYME Q-BINDING PROTEIN COQ10, MITOCHONDRIAL"/>
    <property type="match status" value="1"/>
</dbReference>
<dbReference type="PANTHER" id="PTHR12901">
    <property type="entry name" value="SPERM PROTEIN HOMOLOG"/>
    <property type="match status" value="1"/>
</dbReference>
<protein>
    <submittedName>
        <fullName evidence="5">Predicted protein</fullName>
    </submittedName>
</protein>
<dbReference type="FunCoup" id="B0CY74">
    <property type="interactions" value="183"/>
</dbReference>
<accession>B0CY74</accession>
<evidence type="ECO:0000313" key="6">
    <source>
        <dbReference type="Proteomes" id="UP000001194"/>
    </source>
</evidence>